<evidence type="ECO:0000313" key="4">
    <source>
        <dbReference type="Proteomes" id="UP000619238"/>
    </source>
</evidence>
<keyword evidence="1" id="KW-0732">Signal</keyword>
<dbReference type="InterPro" id="IPR050111">
    <property type="entry name" value="C-type_lectin/snaclec_domain"/>
</dbReference>
<dbReference type="CDD" id="cd03603">
    <property type="entry name" value="CLECT_VCBS"/>
    <property type="match status" value="1"/>
</dbReference>
<comment type="caution">
    <text evidence="3">The sequence shown here is derived from an EMBL/GenBank/DDBJ whole genome shotgun (WGS) entry which is preliminary data.</text>
</comment>
<feature type="domain" description="C-type lectin" evidence="2">
    <location>
        <begin position="144"/>
        <end position="269"/>
    </location>
</feature>
<dbReference type="EMBL" id="JACGWS010000013">
    <property type="protein sequence ID" value="MBC8756734.1"/>
    <property type="molecule type" value="Genomic_DNA"/>
</dbReference>
<dbReference type="Pfam" id="PF19081">
    <property type="entry name" value="Ig_7"/>
    <property type="match status" value="1"/>
</dbReference>
<evidence type="ECO:0000313" key="3">
    <source>
        <dbReference type="EMBL" id="MBC8756734.1"/>
    </source>
</evidence>
<name>A0ABR7QDU0_9FLAO</name>
<feature type="chain" id="PRO_5047013005" evidence="1">
    <location>
        <begin position="23"/>
        <end position="807"/>
    </location>
</feature>
<dbReference type="InterPro" id="IPR044023">
    <property type="entry name" value="Ig_7"/>
</dbReference>
<protein>
    <submittedName>
        <fullName evidence="3">T9SS type B sorting domain-containing protein</fullName>
    </submittedName>
</protein>
<sequence>MRSFSRLIQLSFLLLASAIAHAQNTPPTITATGNQQYCGDMPMNIVTSVSITDPDPTDTTLPVVYVQISEGYSNGQDQLTLTGTHPNINGFWTPALGRMALVGPATFAEYEAAIQDIVFETTQTNFTEDKFFSINLGDANYLPSTGHYYFYVQNAGITWTQARDLAATQTYFGLQGYLATLTTVEEAELAGSQSSGTGWIGATDVDQEGTWQWVTGPEAGTVFWIGEVNGTPQNGEYSFWNSGEPNNFGEEHYAHITDPSIGLLGSWNDLPNVGSTDPNNPYHPQGYIIEYGGMPGEPTINLSASTQIETPKFTLNEDGNCDPSEITLSVDTNTDSVLWFETETSTTPIHSGTSYTITVTQTTTFWVLPAFSGCTGGARSAITASVFGLPATQDINIVQCGATSGITVFNLFENNEEVAAGILADRQVRYYIDSGLTQEITTSAYTNTSNPQTVYAEVTDLVSGCVNTAEVRLEVSSNAVSNPVLTACDAIEEVGITQFDLSLADLQITNGLPSGVTVAYYETLENALLLINPLANQYTNTIAYSQTIYARVEQNGDCFGIGEVMLNVIGLPDIPSEELVYYCVNFSPQLITLESGITNNFSDYTFAWSTGETTPEIQVNQLGNYTVEVTEIGACSKIKTIAVQPSNIATIGNILIDDISDVNVVTVIVSGEGEYVFALDNPNGIYQESNIFQNVAAGFHTVYIKDIKNNCGIVNEDIAVIGYPKFFTPNNDGANDTWQLKGISAEFQAGTQVFIYDRYGKLLRILINAEDAWNGTNKGAKMPSSDYWFSVALEDGRTFTGHFTLKR</sequence>
<dbReference type="Gene3D" id="3.10.100.10">
    <property type="entry name" value="Mannose-Binding Protein A, subunit A"/>
    <property type="match status" value="1"/>
</dbReference>
<reference evidence="3 4" key="1">
    <citation type="submission" date="2020-07" db="EMBL/GenBank/DDBJ databases">
        <title>Description of Kordia aestuariivivens sp. nov., isolated from a tidal flat.</title>
        <authorList>
            <person name="Park S."/>
            <person name="Yoon J.-H."/>
        </authorList>
    </citation>
    <scope>NUCLEOTIDE SEQUENCE [LARGE SCALE GENOMIC DNA]</scope>
    <source>
        <strain evidence="3 4">YSTF-M3</strain>
    </source>
</reference>
<feature type="signal peptide" evidence="1">
    <location>
        <begin position="1"/>
        <end position="22"/>
    </location>
</feature>
<dbReference type="Pfam" id="PF13585">
    <property type="entry name" value="CHU_C"/>
    <property type="match status" value="1"/>
</dbReference>
<dbReference type="InterPro" id="IPR026341">
    <property type="entry name" value="T9SS_type_B"/>
</dbReference>
<dbReference type="InterPro" id="IPR001304">
    <property type="entry name" value="C-type_lectin-like"/>
</dbReference>
<accession>A0ABR7QDU0</accession>
<dbReference type="NCBIfam" id="TIGR04131">
    <property type="entry name" value="Bac_Flav_CTERM"/>
    <property type="match status" value="1"/>
</dbReference>
<gene>
    <name evidence="3" type="ORF">H2O64_18820</name>
</gene>
<dbReference type="PROSITE" id="PS50041">
    <property type="entry name" value="C_TYPE_LECTIN_2"/>
    <property type="match status" value="1"/>
</dbReference>
<proteinExistence type="predicted"/>
<evidence type="ECO:0000259" key="2">
    <source>
        <dbReference type="PROSITE" id="PS50041"/>
    </source>
</evidence>
<organism evidence="3 4">
    <name type="scientific">Kordia aestuariivivens</name>
    <dbReference type="NCBI Taxonomy" id="2759037"/>
    <lineage>
        <taxon>Bacteria</taxon>
        <taxon>Pseudomonadati</taxon>
        <taxon>Bacteroidota</taxon>
        <taxon>Flavobacteriia</taxon>
        <taxon>Flavobacteriales</taxon>
        <taxon>Flavobacteriaceae</taxon>
        <taxon>Kordia</taxon>
    </lineage>
</organism>
<dbReference type="InterPro" id="IPR016187">
    <property type="entry name" value="CTDL_fold"/>
</dbReference>
<dbReference type="SUPFAM" id="SSF56436">
    <property type="entry name" value="C-type lectin-like"/>
    <property type="match status" value="1"/>
</dbReference>
<dbReference type="InterPro" id="IPR034007">
    <property type="entry name" value="CTLD_bac"/>
</dbReference>
<dbReference type="Proteomes" id="UP000619238">
    <property type="component" value="Unassembled WGS sequence"/>
</dbReference>
<dbReference type="InterPro" id="IPR016186">
    <property type="entry name" value="C-type_lectin-like/link_sf"/>
</dbReference>
<dbReference type="PANTHER" id="PTHR22803">
    <property type="entry name" value="MANNOSE, PHOSPHOLIPASE, LECTIN RECEPTOR RELATED"/>
    <property type="match status" value="1"/>
</dbReference>
<keyword evidence="4" id="KW-1185">Reference proteome</keyword>
<evidence type="ECO:0000256" key="1">
    <source>
        <dbReference type="SAM" id="SignalP"/>
    </source>
</evidence>